<dbReference type="Gene3D" id="2.40.128.20">
    <property type="match status" value="1"/>
</dbReference>
<dbReference type="PANTHER" id="PTHR11430">
    <property type="entry name" value="LIPOCALIN"/>
    <property type="match status" value="1"/>
</dbReference>
<reference evidence="5" key="1">
    <citation type="submission" date="2013-03" db="EMBL/GenBank/DDBJ databases">
        <authorList>
            <person name="Jeffery W."/>
            <person name="Warren W."/>
            <person name="Wilson R.K."/>
        </authorList>
    </citation>
    <scope>NUCLEOTIDE SEQUENCE</scope>
    <source>
        <strain evidence="5">female</strain>
    </source>
</reference>
<feature type="signal peptide" evidence="2">
    <location>
        <begin position="1"/>
        <end position="25"/>
    </location>
</feature>
<dbReference type="Pfam" id="PF00061">
    <property type="entry name" value="Lipocalin"/>
    <property type="match status" value="1"/>
</dbReference>
<evidence type="ECO:0000313" key="5">
    <source>
        <dbReference type="Proteomes" id="UP000018467"/>
    </source>
</evidence>
<dbReference type="InterPro" id="IPR002345">
    <property type="entry name" value="Lipocalin"/>
</dbReference>
<reference evidence="4" key="4">
    <citation type="submission" date="2025-09" db="UniProtKB">
        <authorList>
            <consortium name="Ensembl"/>
        </authorList>
    </citation>
    <scope>IDENTIFICATION</scope>
</reference>
<organism evidence="4 5">
    <name type="scientific">Astyanax mexicanus</name>
    <name type="common">Blind cave fish</name>
    <name type="synonym">Astyanax fasciatus mexicanus</name>
    <dbReference type="NCBI Taxonomy" id="7994"/>
    <lineage>
        <taxon>Eukaryota</taxon>
        <taxon>Metazoa</taxon>
        <taxon>Chordata</taxon>
        <taxon>Craniata</taxon>
        <taxon>Vertebrata</taxon>
        <taxon>Euteleostomi</taxon>
        <taxon>Actinopterygii</taxon>
        <taxon>Neopterygii</taxon>
        <taxon>Teleostei</taxon>
        <taxon>Ostariophysi</taxon>
        <taxon>Characiformes</taxon>
        <taxon>Characoidei</taxon>
        <taxon>Acestrorhamphidae</taxon>
        <taxon>Acestrorhamphinae</taxon>
        <taxon>Astyanax</taxon>
    </lineage>
</organism>
<accession>W5LAB0</accession>
<proteinExistence type="inferred from homology"/>
<comment type="similarity">
    <text evidence="1">Belongs to the calycin superfamily. Lipocalin family.</text>
</comment>
<dbReference type="HOGENOM" id="CLU_094061_1_0_1"/>
<dbReference type="Bgee" id="ENSAMXG00000016286">
    <property type="expression patterns" value="Expressed in testis and 10 other cell types or tissues"/>
</dbReference>
<name>W5LAB0_ASTMX</name>
<reference evidence="5" key="2">
    <citation type="journal article" date="2014" name="Nat. Commun.">
        <title>The cavefish genome reveals candidate genes for eye loss.</title>
        <authorList>
            <person name="McGaugh S.E."/>
            <person name="Gross J.B."/>
            <person name="Aken B."/>
            <person name="Blin M."/>
            <person name="Borowsky R."/>
            <person name="Chalopin D."/>
            <person name="Hinaux H."/>
            <person name="Jeffery W.R."/>
            <person name="Keene A."/>
            <person name="Ma L."/>
            <person name="Minx P."/>
            <person name="Murphy D."/>
            <person name="O'Quin K.E."/>
            <person name="Retaux S."/>
            <person name="Rohner N."/>
            <person name="Searle S.M."/>
            <person name="Stahl B.A."/>
            <person name="Tabin C."/>
            <person name="Volff J.N."/>
            <person name="Yoshizawa M."/>
            <person name="Warren W.C."/>
        </authorList>
    </citation>
    <scope>NUCLEOTIDE SEQUENCE [LARGE SCALE GENOMIC DNA]</scope>
    <source>
        <strain evidence="5">female</strain>
    </source>
</reference>
<dbReference type="InterPro" id="IPR000566">
    <property type="entry name" value="Lipocln_cytosolic_FA-bd_dom"/>
</dbReference>
<dbReference type="PANTHER" id="PTHR11430:SF32">
    <property type="entry name" value="CHLOROPLASTIC LIPOCALIN"/>
    <property type="match status" value="1"/>
</dbReference>
<dbReference type="AlphaFoldDB" id="W5LAB0"/>
<dbReference type="InterPro" id="IPR012674">
    <property type="entry name" value="Calycin"/>
</dbReference>
<feature type="domain" description="Lipocalin/cytosolic fatty-acid binding" evidence="3">
    <location>
        <begin position="20"/>
        <end position="97"/>
    </location>
</feature>
<evidence type="ECO:0000259" key="3">
    <source>
        <dbReference type="Pfam" id="PF00061"/>
    </source>
</evidence>
<dbReference type="SUPFAM" id="SSF50814">
    <property type="entry name" value="Lipocalins"/>
    <property type="match status" value="1"/>
</dbReference>
<sequence>GGLCGVARWMLWSCLVVHLAGKWYSIRSSSNAPWFVRLKDRLSMEEIIVTPQPSGDILDLIGCVIISEDGSCRKLSDMASKTSIPGRFTFYVESEYLLRAKAEVIEKFKTISEEQGIKSENTAILSKFGTSAIYKYIIYTIQIMQRKQVHIHKVLRVQK</sequence>
<dbReference type="InParanoid" id="W5LAB0"/>
<dbReference type="Proteomes" id="UP000018467">
    <property type="component" value="Unassembled WGS sequence"/>
</dbReference>
<protein>
    <recommendedName>
        <fullName evidence="3">Lipocalin/cytosolic fatty-acid binding domain-containing protein</fullName>
    </recommendedName>
</protein>
<feature type="chain" id="PRO_5017259423" description="Lipocalin/cytosolic fatty-acid binding domain-containing protein" evidence="2">
    <location>
        <begin position="26"/>
        <end position="159"/>
    </location>
</feature>
<dbReference type="Ensembl" id="ENSAMXT00000016772.2">
    <property type="protein sequence ID" value="ENSAMXP00000016772.2"/>
    <property type="gene ID" value="ENSAMXG00000016286.2"/>
</dbReference>
<evidence type="ECO:0000256" key="1">
    <source>
        <dbReference type="ARBA" id="ARBA00006889"/>
    </source>
</evidence>
<evidence type="ECO:0000313" key="4">
    <source>
        <dbReference type="Ensembl" id="ENSAMXP00000016772.2"/>
    </source>
</evidence>
<reference evidence="4" key="3">
    <citation type="submission" date="2025-08" db="UniProtKB">
        <authorList>
            <consortium name="Ensembl"/>
        </authorList>
    </citation>
    <scope>IDENTIFICATION</scope>
</reference>
<keyword evidence="5" id="KW-1185">Reference proteome</keyword>
<dbReference type="GO" id="GO:0036094">
    <property type="term" value="F:small molecule binding"/>
    <property type="evidence" value="ECO:0007669"/>
    <property type="project" value="InterPro"/>
</dbReference>
<evidence type="ECO:0000256" key="2">
    <source>
        <dbReference type="SAM" id="SignalP"/>
    </source>
</evidence>
<keyword evidence="2" id="KW-0732">Signal</keyword>